<protein>
    <submittedName>
        <fullName evidence="5">Uncharacterized protein</fullName>
    </submittedName>
</protein>
<accession>A0A815WKI8</accession>
<dbReference type="PANTHER" id="PTHR45685">
    <property type="entry name" value="HELICASE SRCAP-RELATED"/>
    <property type="match status" value="1"/>
</dbReference>
<dbReference type="GO" id="GO:0000812">
    <property type="term" value="C:Swr1 complex"/>
    <property type="evidence" value="ECO:0007669"/>
    <property type="project" value="TreeGrafter"/>
</dbReference>
<dbReference type="AlphaFoldDB" id="A0A815WKI8"/>
<keyword evidence="2" id="KW-0547">Nucleotide-binding</keyword>
<proteinExistence type="predicted"/>
<dbReference type="Proteomes" id="UP000663845">
    <property type="component" value="Unassembled WGS sequence"/>
</dbReference>
<dbReference type="GO" id="GO:0003677">
    <property type="term" value="F:DNA binding"/>
    <property type="evidence" value="ECO:0007669"/>
    <property type="project" value="UniProtKB-KW"/>
</dbReference>
<dbReference type="GO" id="GO:0006338">
    <property type="term" value="P:chromatin remodeling"/>
    <property type="evidence" value="ECO:0007669"/>
    <property type="project" value="TreeGrafter"/>
</dbReference>
<keyword evidence="4" id="KW-0067">ATP-binding</keyword>
<dbReference type="PANTHER" id="PTHR45685:SF1">
    <property type="entry name" value="HELICASE SRCAP"/>
    <property type="match status" value="1"/>
</dbReference>
<evidence type="ECO:0000256" key="2">
    <source>
        <dbReference type="ARBA" id="ARBA00022741"/>
    </source>
</evidence>
<name>A0A815WKI8_9BILA</name>
<evidence type="ECO:0000256" key="4">
    <source>
        <dbReference type="ARBA" id="ARBA00022840"/>
    </source>
</evidence>
<keyword evidence="3" id="KW-0347">Helicase</keyword>
<reference evidence="5" key="1">
    <citation type="submission" date="2021-02" db="EMBL/GenBank/DDBJ databases">
        <authorList>
            <person name="Nowell W R."/>
        </authorList>
    </citation>
    <scope>NUCLEOTIDE SEQUENCE</scope>
</reference>
<dbReference type="GO" id="GO:0016887">
    <property type="term" value="F:ATP hydrolysis activity"/>
    <property type="evidence" value="ECO:0007669"/>
    <property type="project" value="TreeGrafter"/>
</dbReference>
<organism evidence="5 6">
    <name type="scientific">Adineta steineri</name>
    <dbReference type="NCBI Taxonomy" id="433720"/>
    <lineage>
        <taxon>Eukaryota</taxon>
        <taxon>Metazoa</taxon>
        <taxon>Spiralia</taxon>
        <taxon>Gnathifera</taxon>
        <taxon>Rotifera</taxon>
        <taxon>Eurotatoria</taxon>
        <taxon>Bdelloidea</taxon>
        <taxon>Adinetida</taxon>
        <taxon>Adinetidae</taxon>
        <taxon>Adineta</taxon>
    </lineage>
</organism>
<evidence type="ECO:0000313" key="6">
    <source>
        <dbReference type="Proteomes" id="UP000663845"/>
    </source>
</evidence>
<evidence type="ECO:0000256" key="1">
    <source>
        <dbReference type="ARBA" id="ARBA00004123"/>
    </source>
</evidence>
<comment type="subcellular location">
    <subcellularLocation>
        <location evidence="1">Nucleus</location>
    </subcellularLocation>
</comment>
<comment type="caution">
    <text evidence="5">The sequence shown here is derived from an EMBL/GenBank/DDBJ whole genome shotgun (WGS) entry which is preliminary data.</text>
</comment>
<sequence length="139" mass="16670">MQLRKVCNHPDLFESRPIISPFTIQKKLICYEIPKLIEKISFKNPYLDFDLPPNDTFLCFRIKFTLQATRDMIFDSINHIDENNRHIIQLTSDIIDRYRNSSLWYQANVPIRNTRNRQSNKLITATDFIDDEFQPENIY</sequence>
<dbReference type="GO" id="GO:0042393">
    <property type="term" value="F:histone binding"/>
    <property type="evidence" value="ECO:0007669"/>
    <property type="project" value="TreeGrafter"/>
</dbReference>
<dbReference type="EMBL" id="CAJNOG010004501">
    <property type="protein sequence ID" value="CAF1542031.1"/>
    <property type="molecule type" value="Genomic_DNA"/>
</dbReference>
<feature type="non-terminal residue" evidence="5">
    <location>
        <position position="1"/>
    </location>
</feature>
<keyword evidence="3" id="KW-0378">Hydrolase</keyword>
<dbReference type="GO" id="GO:0005524">
    <property type="term" value="F:ATP binding"/>
    <property type="evidence" value="ECO:0007669"/>
    <property type="project" value="UniProtKB-KW"/>
</dbReference>
<dbReference type="GO" id="GO:0004386">
    <property type="term" value="F:helicase activity"/>
    <property type="evidence" value="ECO:0007669"/>
    <property type="project" value="UniProtKB-KW"/>
</dbReference>
<evidence type="ECO:0000313" key="5">
    <source>
        <dbReference type="EMBL" id="CAF1542031.1"/>
    </source>
</evidence>
<dbReference type="InterPro" id="IPR050520">
    <property type="entry name" value="INO80/SWR1_helicase"/>
</dbReference>
<gene>
    <name evidence="5" type="ORF">JYZ213_LOCUS45769</name>
</gene>
<evidence type="ECO:0000256" key="3">
    <source>
        <dbReference type="ARBA" id="ARBA00022806"/>
    </source>
</evidence>